<dbReference type="InterPro" id="IPR001245">
    <property type="entry name" value="Ser-Thr/Tyr_kinase_cat_dom"/>
</dbReference>
<dbReference type="SUPFAM" id="SSF51110">
    <property type="entry name" value="alpha-D-mannose-specific plant lectins"/>
    <property type="match status" value="1"/>
</dbReference>
<evidence type="ECO:0000256" key="1">
    <source>
        <dbReference type="ARBA" id="ARBA00022527"/>
    </source>
</evidence>
<dbReference type="Proteomes" id="UP000626092">
    <property type="component" value="Unassembled WGS sequence"/>
</dbReference>
<dbReference type="Pfam" id="PF07714">
    <property type="entry name" value="PK_Tyr_Ser-Thr"/>
    <property type="match status" value="1"/>
</dbReference>
<dbReference type="PANTHER" id="PTHR27002:SF925">
    <property type="entry name" value="RECEPTOR-LIKE SERINE_THREONINE-PROTEIN KINASE"/>
    <property type="match status" value="1"/>
</dbReference>
<dbReference type="EMBL" id="WJXA01000552">
    <property type="protein sequence ID" value="KAF7112173.1"/>
    <property type="molecule type" value="Genomic_DNA"/>
</dbReference>
<dbReference type="InterPro" id="IPR011009">
    <property type="entry name" value="Kinase-like_dom_sf"/>
</dbReference>
<gene>
    <name evidence="8" type="ORF">RHSIM_RhsimUnG0255700</name>
</gene>
<dbReference type="PANTHER" id="PTHR27002">
    <property type="entry name" value="RECEPTOR-LIKE SERINE/THREONINE-PROTEIN KINASE SD1-8"/>
    <property type="match status" value="1"/>
</dbReference>
<evidence type="ECO:0000313" key="8">
    <source>
        <dbReference type="EMBL" id="KAF7112173.1"/>
    </source>
</evidence>
<keyword evidence="2" id="KW-0808">Transferase</keyword>
<dbReference type="GO" id="GO:0004674">
    <property type="term" value="F:protein serine/threonine kinase activity"/>
    <property type="evidence" value="ECO:0007669"/>
    <property type="project" value="UniProtKB-KW"/>
</dbReference>
<accession>A0A834L378</accession>
<evidence type="ECO:0000313" key="9">
    <source>
        <dbReference type="Proteomes" id="UP000626092"/>
    </source>
</evidence>
<evidence type="ECO:0000256" key="3">
    <source>
        <dbReference type="ARBA" id="ARBA00022729"/>
    </source>
</evidence>
<dbReference type="SUPFAM" id="SSF56112">
    <property type="entry name" value="Protein kinase-like (PK-like)"/>
    <property type="match status" value="1"/>
</dbReference>
<sequence length="225" mass="24677">MYLLIRISMLLCINNPNQSTLYGVGKDLLSFDLCTSIGAGNNTLTETSKSKNSRKREVDLPWFSFASVSAATDHFSDANKLGEGGFGPIYKMIGFVLESSGYMSPEYALEGFFSVKSDVFSFGVLLLEILSGKRNTGFYNSDSLNLLGYQQNSLRIRRIVSVSFLEEGMLKLSNAAILVLINGINGINGINDIIWYSNNTSTSAPDPIVQLLDSGNLVVRKQMII</sequence>
<proteinExistence type="predicted"/>
<protein>
    <recommendedName>
        <fullName evidence="7">Serine-threonine/tyrosine-protein kinase catalytic domain-containing protein</fullName>
    </recommendedName>
</protein>
<evidence type="ECO:0000256" key="5">
    <source>
        <dbReference type="ARBA" id="ARBA00022777"/>
    </source>
</evidence>
<keyword evidence="6" id="KW-0067">ATP-binding</keyword>
<reference evidence="8" key="1">
    <citation type="submission" date="2019-11" db="EMBL/GenBank/DDBJ databases">
        <authorList>
            <person name="Liu Y."/>
            <person name="Hou J."/>
            <person name="Li T.-Q."/>
            <person name="Guan C.-H."/>
            <person name="Wu X."/>
            <person name="Wu H.-Z."/>
            <person name="Ling F."/>
            <person name="Zhang R."/>
            <person name="Shi X.-G."/>
            <person name="Ren J.-P."/>
            <person name="Chen E.-F."/>
            <person name="Sun J.-M."/>
        </authorList>
    </citation>
    <scope>NUCLEOTIDE SEQUENCE</scope>
    <source>
        <strain evidence="8">Adult_tree_wgs_1</strain>
        <tissue evidence="8">Leaves</tissue>
    </source>
</reference>
<dbReference type="AlphaFoldDB" id="A0A834L378"/>
<dbReference type="Gene3D" id="1.10.510.10">
    <property type="entry name" value="Transferase(Phosphotransferase) domain 1"/>
    <property type="match status" value="1"/>
</dbReference>
<evidence type="ECO:0000259" key="7">
    <source>
        <dbReference type="Pfam" id="PF07714"/>
    </source>
</evidence>
<evidence type="ECO:0000256" key="2">
    <source>
        <dbReference type="ARBA" id="ARBA00022679"/>
    </source>
</evidence>
<keyword evidence="1" id="KW-0723">Serine/threonine-protein kinase</keyword>
<keyword evidence="3" id="KW-0732">Signal</keyword>
<name>A0A834L378_RHOSS</name>
<dbReference type="GO" id="GO:0005886">
    <property type="term" value="C:plasma membrane"/>
    <property type="evidence" value="ECO:0007669"/>
    <property type="project" value="TreeGrafter"/>
</dbReference>
<evidence type="ECO:0000256" key="4">
    <source>
        <dbReference type="ARBA" id="ARBA00022741"/>
    </source>
</evidence>
<dbReference type="InterPro" id="IPR036426">
    <property type="entry name" value="Bulb-type_lectin_dom_sf"/>
</dbReference>
<evidence type="ECO:0000256" key="6">
    <source>
        <dbReference type="ARBA" id="ARBA00022840"/>
    </source>
</evidence>
<comment type="caution">
    <text evidence="8">The sequence shown here is derived from an EMBL/GenBank/DDBJ whole genome shotgun (WGS) entry which is preliminary data.</text>
</comment>
<keyword evidence="4" id="KW-0547">Nucleotide-binding</keyword>
<dbReference type="OrthoDB" id="1938319at2759"/>
<keyword evidence="9" id="KW-1185">Reference proteome</keyword>
<feature type="domain" description="Serine-threonine/tyrosine-protein kinase catalytic" evidence="7">
    <location>
        <begin position="102"/>
        <end position="135"/>
    </location>
</feature>
<organism evidence="8 9">
    <name type="scientific">Rhododendron simsii</name>
    <name type="common">Sims's rhododendron</name>
    <dbReference type="NCBI Taxonomy" id="118357"/>
    <lineage>
        <taxon>Eukaryota</taxon>
        <taxon>Viridiplantae</taxon>
        <taxon>Streptophyta</taxon>
        <taxon>Embryophyta</taxon>
        <taxon>Tracheophyta</taxon>
        <taxon>Spermatophyta</taxon>
        <taxon>Magnoliopsida</taxon>
        <taxon>eudicotyledons</taxon>
        <taxon>Gunneridae</taxon>
        <taxon>Pentapetalae</taxon>
        <taxon>asterids</taxon>
        <taxon>Ericales</taxon>
        <taxon>Ericaceae</taxon>
        <taxon>Ericoideae</taxon>
        <taxon>Rhodoreae</taxon>
        <taxon>Rhododendron</taxon>
    </lineage>
</organism>
<keyword evidence="5" id="KW-0418">Kinase</keyword>
<dbReference type="GO" id="GO:0005524">
    <property type="term" value="F:ATP binding"/>
    <property type="evidence" value="ECO:0007669"/>
    <property type="project" value="UniProtKB-KW"/>
</dbReference>
<dbReference type="Gene3D" id="3.30.200.20">
    <property type="entry name" value="Phosphorylase Kinase, domain 1"/>
    <property type="match status" value="1"/>
</dbReference>